<reference evidence="3 4" key="1">
    <citation type="journal article" date="2019" name="Nat. Microbiol.">
        <title>Mediterranean grassland soil C-N compound turnover is dependent on rainfall and depth, and is mediated by genomically divergent microorganisms.</title>
        <authorList>
            <person name="Diamond S."/>
            <person name="Andeer P.F."/>
            <person name="Li Z."/>
            <person name="Crits-Christoph A."/>
            <person name="Burstein D."/>
            <person name="Anantharaman K."/>
            <person name="Lane K.R."/>
            <person name="Thomas B.C."/>
            <person name="Pan C."/>
            <person name="Northen T.R."/>
            <person name="Banfield J.F."/>
        </authorList>
    </citation>
    <scope>NUCLEOTIDE SEQUENCE [LARGE SCALE GENOMIC DNA]</scope>
    <source>
        <strain evidence="3">NP_7</strain>
    </source>
</reference>
<dbReference type="SUPFAM" id="SSF55874">
    <property type="entry name" value="ATPase domain of HSP90 chaperone/DNA topoisomerase II/histidine kinase"/>
    <property type="match status" value="1"/>
</dbReference>
<evidence type="ECO:0000313" key="4">
    <source>
        <dbReference type="Proteomes" id="UP000320048"/>
    </source>
</evidence>
<keyword evidence="3" id="KW-0547">Nucleotide-binding</keyword>
<dbReference type="PANTHER" id="PTHR35526:SF3">
    <property type="entry name" value="ANTI-SIGMA-F FACTOR RSBW"/>
    <property type="match status" value="1"/>
</dbReference>
<organism evidence="3 4">
    <name type="scientific">Candidatus Segetimicrobium genomatis</name>
    <dbReference type="NCBI Taxonomy" id="2569760"/>
    <lineage>
        <taxon>Bacteria</taxon>
        <taxon>Bacillati</taxon>
        <taxon>Candidatus Sysuimicrobiota</taxon>
        <taxon>Candidatus Sysuimicrobiia</taxon>
        <taxon>Candidatus Sysuimicrobiales</taxon>
        <taxon>Candidatus Segetimicrobiaceae</taxon>
        <taxon>Candidatus Segetimicrobium</taxon>
    </lineage>
</organism>
<dbReference type="EMBL" id="VBAO01000500">
    <property type="protein sequence ID" value="TMI76757.1"/>
    <property type="molecule type" value="Genomic_DNA"/>
</dbReference>
<sequence>MMSEHGSWGFTVQLKTDPHVIRAVRKVIAATARIGGARDADARLIELSVGEALANARFHAYQGGVGPIEATVTLDGEMFSVTIQNEGKPVTRCSQVPDTLEPPESQSWGLYLLGQIMDEVEITRSTLDDRGTAIRMSKRLSE</sequence>
<dbReference type="Gene3D" id="3.30.565.10">
    <property type="entry name" value="Histidine kinase-like ATPase, C-terminal domain"/>
    <property type="match status" value="1"/>
</dbReference>
<accession>A0A537IZQ8</accession>
<gene>
    <name evidence="3" type="ORF">E6H04_14785</name>
</gene>
<dbReference type="PANTHER" id="PTHR35526">
    <property type="entry name" value="ANTI-SIGMA-F FACTOR RSBW-RELATED"/>
    <property type="match status" value="1"/>
</dbReference>
<evidence type="ECO:0000256" key="1">
    <source>
        <dbReference type="ARBA" id="ARBA00022527"/>
    </source>
</evidence>
<dbReference type="InterPro" id="IPR036890">
    <property type="entry name" value="HATPase_C_sf"/>
</dbReference>
<dbReference type="CDD" id="cd16936">
    <property type="entry name" value="HATPase_RsbW-like"/>
    <property type="match status" value="1"/>
</dbReference>
<dbReference type="InterPro" id="IPR003594">
    <property type="entry name" value="HATPase_dom"/>
</dbReference>
<keyword evidence="3" id="KW-0067">ATP-binding</keyword>
<evidence type="ECO:0000313" key="3">
    <source>
        <dbReference type="EMBL" id="TMI76757.1"/>
    </source>
</evidence>
<dbReference type="Proteomes" id="UP000320048">
    <property type="component" value="Unassembled WGS sequence"/>
</dbReference>
<feature type="domain" description="Histidine kinase/HSP90-like ATPase" evidence="2">
    <location>
        <begin position="16"/>
        <end position="138"/>
    </location>
</feature>
<keyword evidence="1" id="KW-0418">Kinase</keyword>
<dbReference type="AlphaFoldDB" id="A0A537IZQ8"/>
<comment type="caution">
    <text evidence="3">The sequence shown here is derived from an EMBL/GenBank/DDBJ whole genome shotgun (WGS) entry which is preliminary data.</text>
</comment>
<name>A0A537IZQ8_9BACT</name>
<evidence type="ECO:0000259" key="2">
    <source>
        <dbReference type="Pfam" id="PF13581"/>
    </source>
</evidence>
<proteinExistence type="predicted"/>
<keyword evidence="1" id="KW-0723">Serine/threonine-protein kinase</keyword>
<dbReference type="InterPro" id="IPR050267">
    <property type="entry name" value="Anti-sigma-factor_SerPK"/>
</dbReference>
<dbReference type="GO" id="GO:0004674">
    <property type="term" value="F:protein serine/threonine kinase activity"/>
    <property type="evidence" value="ECO:0007669"/>
    <property type="project" value="UniProtKB-KW"/>
</dbReference>
<keyword evidence="1" id="KW-0808">Transferase</keyword>
<dbReference type="Pfam" id="PF13581">
    <property type="entry name" value="HATPase_c_2"/>
    <property type="match status" value="1"/>
</dbReference>
<dbReference type="GO" id="GO:0005524">
    <property type="term" value="F:ATP binding"/>
    <property type="evidence" value="ECO:0007669"/>
    <property type="project" value="UniProtKB-KW"/>
</dbReference>
<protein>
    <submittedName>
        <fullName evidence="3">ATP-binding protein</fullName>
    </submittedName>
</protein>